<keyword evidence="2" id="KW-1185">Reference proteome</keyword>
<gene>
    <name evidence="1" type="ORF">SLEP1_g3341</name>
</gene>
<sequence>MKFLVYPNFGLEKETEISWIILILRFRVIQAPSLLVNICFYSNYLDFVLRLIGNQTM</sequence>
<dbReference type="Proteomes" id="UP001054252">
    <property type="component" value="Unassembled WGS sequence"/>
</dbReference>
<dbReference type="AlphaFoldDB" id="A0AAV5HVJ7"/>
<evidence type="ECO:0000313" key="1">
    <source>
        <dbReference type="EMBL" id="GKU89169.1"/>
    </source>
</evidence>
<organism evidence="1 2">
    <name type="scientific">Rubroshorea leprosula</name>
    <dbReference type="NCBI Taxonomy" id="152421"/>
    <lineage>
        <taxon>Eukaryota</taxon>
        <taxon>Viridiplantae</taxon>
        <taxon>Streptophyta</taxon>
        <taxon>Embryophyta</taxon>
        <taxon>Tracheophyta</taxon>
        <taxon>Spermatophyta</taxon>
        <taxon>Magnoliopsida</taxon>
        <taxon>eudicotyledons</taxon>
        <taxon>Gunneridae</taxon>
        <taxon>Pentapetalae</taxon>
        <taxon>rosids</taxon>
        <taxon>malvids</taxon>
        <taxon>Malvales</taxon>
        <taxon>Dipterocarpaceae</taxon>
        <taxon>Rubroshorea</taxon>
    </lineage>
</organism>
<proteinExistence type="predicted"/>
<name>A0AAV5HVJ7_9ROSI</name>
<protein>
    <submittedName>
        <fullName evidence="1">Uncharacterized protein</fullName>
    </submittedName>
</protein>
<accession>A0AAV5HVJ7</accession>
<reference evidence="1 2" key="1">
    <citation type="journal article" date="2021" name="Commun. Biol.">
        <title>The genome of Shorea leprosula (Dipterocarpaceae) highlights the ecological relevance of drought in aseasonal tropical rainforests.</title>
        <authorList>
            <person name="Ng K.K.S."/>
            <person name="Kobayashi M.J."/>
            <person name="Fawcett J.A."/>
            <person name="Hatakeyama M."/>
            <person name="Paape T."/>
            <person name="Ng C.H."/>
            <person name="Ang C.C."/>
            <person name="Tnah L.H."/>
            <person name="Lee C.T."/>
            <person name="Nishiyama T."/>
            <person name="Sese J."/>
            <person name="O'Brien M.J."/>
            <person name="Copetti D."/>
            <person name="Mohd Noor M.I."/>
            <person name="Ong R.C."/>
            <person name="Putra M."/>
            <person name="Sireger I.Z."/>
            <person name="Indrioko S."/>
            <person name="Kosugi Y."/>
            <person name="Izuno A."/>
            <person name="Isagi Y."/>
            <person name="Lee S.L."/>
            <person name="Shimizu K.K."/>
        </authorList>
    </citation>
    <scope>NUCLEOTIDE SEQUENCE [LARGE SCALE GENOMIC DNA]</scope>
    <source>
        <strain evidence="1">214</strain>
    </source>
</reference>
<dbReference type="EMBL" id="BPVZ01000003">
    <property type="protein sequence ID" value="GKU89169.1"/>
    <property type="molecule type" value="Genomic_DNA"/>
</dbReference>
<comment type="caution">
    <text evidence="1">The sequence shown here is derived from an EMBL/GenBank/DDBJ whole genome shotgun (WGS) entry which is preliminary data.</text>
</comment>
<evidence type="ECO:0000313" key="2">
    <source>
        <dbReference type="Proteomes" id="UP001054252"/>
    </source>
</evidence>